<proteinExistence type="predicted"/>
<sequence>MVIICTNHKPLEWLKDEKHRNSRLQPFAINLQDKDCKAEYVKGIDNACDDFLSRKDDRQKPPIPNTEDLTAETFQKNFRPTAALSGADLTVPNILPAVALPPMEIDADVNAITRCNDQKTHTPQSYAVGRQLRTTSGQSNSNCLP</sequence>
<dbReference type="AlphaFoldDB" id="A0A915JAM2"/>
<reference evidence="2" key="1">
    <citation type="submission" date="2022-11" db="UniProtKB">
        <authorList>
            <consortium name="WormBaseParasite"/>
        </authorList>
    </citation>
    <scope>IDENTIFICATION</scope>
</reference>
<accession>A0A915JAM2</accession>
<keyword evidence="1" id="KW-1185">Reference proteome</keyword>
<name>A0A915JAM2_ROMCU</name>
<evidence type="ECO:0000313" key="2">
    <source>
        <dbReference type="WBParaSite" id="nRc.2.0.1.t22825-RA"/>
    </source>
</evidence>
<dbReference type="Proteomes" id="UP000887565">
    <property type="component" value="Unplaced"/>
</dbReference>
<evidence type="ECO:0000313" key="1">
    <source>
        <dbReference type="Proteomes" id="UP000887565"/>
    </source>
</evidence>
<protein>
    <submittedName>
        <fullName evidence="2">Uncharacterized protein</fullName>
    </submittedName>
</protein>
<dbReference type="WBParaSite" id="nRc.2.0.1.t22825-RA">
    <property type="protein sequence ID" value="nRc.2.0.1.t22825-RA"/>
    <property type="gene ID" value="nRc.2.0.1.g22825"/>
</dbReference>
<organism evidence="1 2">
    <name type="scientific">Romanomermis culicivorax</name>
    <name type="common">Nematode worm</name>
    <dbReference type="NCBI Taxonomy" id="13658"/>
    <lineage>
        <taxon>Eukaryota</taxon>
        <taxon>Metazoa</taxon>
        <taxon>Ecdysozoa</taxon>
        <taxon>Nematoda</taxon>
        <taxon>Enoplea</taxon>
        <taxon>Dorylaimia</taxon>
        <taxon>Mermithida</taxon>
        <taxon>Mermithoidea</taxon>
        <taxon>Mermithidae</taxon>
        <taxon>Romanomermis</taxon>
    </lineage>
</organism>